<comment type="caution">
    <text evidence="1">The sequence shown here is derived from an EMBL/GenBank/DDBJ whole genome shotgun (WGS) entry which is preliminary data.</text>
</comment>
<evidence type="ECO:0000313" key="1">
    <source>
        <dbReference type="EMBL" id="GFD06487.1"/>
    </source>
</evidence>
<protein>
    <submittedName>
        <fullName evidence="1">Uncharacterized protein</fullName>
    </submittedName>
</protein>
<proteinExistence type="predicted"/>
<organism evidence="1">
    <name type="scientific">Tanacetum cinerariifolium</name>
    <name type="common">Dalmatian daisy</name>
    <name type="synonym">Chrysanthemum cinerariifolium</name>
    <dbReference type="NCBI Taxonomy" id="118510"/>
    <lineage>
        <taxon>Eukaryota</taxon>
        <taxon>Viridiplantae</taxon>
        <taxon>Streptophyta</taxon>
        <taxon>Embryophyta</taxon>
        <taxon>Tracheophyta</taxon>
        <taxon>Spermatophyta</taxon>
        <taxon>Magnoliopsida</taxon>
        <taxon>eudicotyledons</taxon>
        <taxon>Gunneridae</taxon>
        <taxon>Pentapetalae</taxon>
        <taxon>asterids</taxon>
        <taxon>campanulids</taxon>
        <taxon>Asterales</taxon>
        <taxon>Asteraceae</taxon>
        <taxon>Asteroideae</taxon>
        <taxon>Anthemideae</taxon>
        <taxon>Anthemidinae</taxon>
        <taxon>Tanacetum</taxon>
    </lineage>
</organism>
<accession>A0A699T8H6</accession>
<name>A0A699T8H6_TANCI</name>
<reference evidence="1" key="1">
    <citation type="journal article" date="2019" name="Sci. Rep.">
        <title>Draft genome of Tanacetum cinerariifolium, the natural source of mosquito coil.</title>
        <authorList>
            <person name="Yamashiro T."/>
            <person name="Shiraishi A."/>
            <person name="Satake H."/>
            <person name="Nakayama K."/>
        </authorList>
    </citation>
    <scope>NUCLEOTIDE SEQUENCE</scope>
</reference>
<gene>
    <name evidence="1" type="ORF">Tci_878456</name>
</gene>
<dbReference type="EMBL" id="BKCJ011225269">
    <property type="protein sequence ID" value="GFD06487.1"/>
    <property type="molecule type" value="Genomic_DNA"/>
</dbReference>
<dbReference type="AlphaFoldDB" id="A0A699T8H6"/>
<sequence>MYRVLSRLCLTFYYQRKRRISSRNYGPLICSSTSSCNTLQILIRVVEESGVDEQELGKTELDKLLLDKLQVGFDHVKLPGRIGFSLGYSPEDYGFLDSCFGSESFDSDCFDFDFC</sequence>